<reference evidence="9 10" key="1">
    <citation type="submission" date="2016-11" db="EMBL/GenBank/DDBJ databases">
        <authorList>
            <person name="Jaros S."/>
            <person name="Januszkiewicz K."/>
            <person name="Wedrychowicz H."/>
        </authorList>
    </citation>
    <scope>NUCLEOTIDE SEQUENCE [LARGE SCALE GENOMIC DNA]</scope>
    <source>
        <strain evidence="9 10">DSM 3074</strain>
    </source>
</reference>
<dbReference type="InterPro" id="IPR006543">
    <property type="entry name" value="Histidinol-phos"/>
</dbReference>
<dbReference type="InterPro" id="IPR006549">
    <property type="entry name" value="HAD-SF_hydro_IIIA"/>
</dbReference>
<evidence type="ECO:0000256" key="7">
    <source>
        <dbReference type="ARBA" id="ARBA00031828"/>
    </source>
</evidence>
<dbReference type="InterPro" id="IPR023214">
    <property type="entry name" value="HAD_sf"/>
</dbReference>
<evidence type="ECO:0000256" key="4">
    <source>
        <dbReference type="ARBA" id="ARBA00022723"/>
    </source>
</evidence>
<name>A0A1M6AMZ3_9FIRM</name>
<accession>A0A1M6AMZ3</accession>
<dbReference type="GO" id="GO:0005737">
    <property type="term" value="C:cytoplasm"/>
    <property type="evidence" value="ECO:0007669"/>
    <property type="project" value="UniProtKB-SubCell"/>
</dbReference>
<dbReference type="CDD" id="cd04181">
    <property type="entry name" value="NTP_transferase"/>
    <property type="match status" value="1"/>
</dbReference>
<evidence type="ECO:0000313" key="9">
    <source>
        <dbReference type="EMBL" id="SHI37870.1"/>
    </source>
</evidence>
<proteinExistence type="inferred from homology"/>
<evidence type="ECO:0000313" key="10">
    <source>
        <dbReference type="Proteomes" id="UP000191240"/>
    </source>
</evidence>
<evidence type="ECO:0000259" key="8">
    <source>
        <dbReference type="Pfam" id="PF00483"/>
    </source>
</evidence>
<dbReference type="SUPFAM" id="SSF53448">
    <property type="entry name" value="Nucleotide-diphospho-sugar transferases"/>
    <property type="match status" value="1"/>
</dbReference>
<dbReference type="GO" id="GO:0016791">
    <property type="term" value="F:phosphatase activity"/>
    <property type="evidence" value="ECO:0007669"/>
    <property type="project" value="InterPro"/>
</dbReference>
<dbReference type="NCBIfam" id="TIGR01662">
    <property type="entry name" value="HAD-SF-IIIA"/>
    <property type="match status" value="1"/>
</dbReference>
<dbReference type="CDD" id="cd07503">
    <property type="entry name" value="HAD_HisB-N"/>
    <property type="match status" value="1"/>
</dbReference>
<evidence type="ECO:0000256" key="3">
    <source>
        <dbReference type="ARBA" id="ARBA00022490"/>
    </source>
</evidence>
<dbReference type="InterPro" id="IPR036412">
    <property type="entry name" value="HAD-like_sf"/>
</dbReference>
<comment type="similarity">
    <text evidence="2">Belongs to the GmhB family.</text>
</comment>
<evidence type="ECO:0000256" key="5">
    <source>
        <dbReference type="ARBA" id="ARBA00022801"/>
    </source>
</evidence>
<dbReference type="GO" id="GO:0005975">
    <property type="term" value="P:carbohydrate metabolic process"/>
    <property type="evidence" value="ECO:0007669"/>
    <property type="project" value="InterPro"/>
</dbReference>
<protein>
    <recommendedName>
        <fullName evidence="7">D,D-heptose 1,7-bisphosphate phosphatase</fullName>
    </recommendedName>
</protein>
<dbReference type="RefSeq" id="WP_080325246.1">
    <property type="nucleotide sequence ID" value="NZ_FQYW01000004.1"/>
</dbReference>
<sequence length="433" mass="48042">MKVVIAAGGKGTRIQSVNSQVPKPLIPICGKPVLQREIESLRDQGYTDIIITVSYKAEQIRDYFGDGKKFGVNIEYFVEDIPLGNVGALFKLDLKEDFMFLLADALFDIDFNRFVNFHRAKGGLVTLFTHPNSHPYDSSIIISNNDSSVEAWLTKEDEKPKYYQNRVNAGLHIISPKVLDICGIKRDEVGSVGVDGNIIKVDLDRQLLKPLCGTGKMFCYDSPEYCKDMGTPERLESAIRDLQMGIVQEKNLRCTQKAFFIDRDGTINKHIGFLRSVDEFELLPGVQEAIKKINSSGYLAIVITNQPVIARGEVTVDGLREIHNKMETVLGAFGAYIDAIYYCPHHPHKGYDGEVVELKIICECRKPRPGLLLQAASDFNVDLTASWMVGDSKNDIGAGKNAGCKTAFIGRENMGQDISGGSLLDIVNKILTD</sequence>
<dbReference type="InterPro" id="IPR029044">
    <property type="entry name" value="Nucleotide-diphossugar_trans"/>
</dbReference>
<feature type="domain" description="Nucleotidyl transferase" evidence="8">
    <location>
        <begin position="2"/>
        <end position="182"/>
    </location>
</feature>
<organism evidence="9 10">
    <name type="scientific">Anaerovibrio lipolyticus DSM 3074</name>
    <dbReference type="NCBI Taxonomy" id="1120997"/>
    <lineage>
        <taxon>Bacteria</taxon>
        <taxon>Bacillati</taxon>
        <taxon>Bacillota</taxon>
        <taxon>Negativicutes</taxon>
        <taxon>Selenomonadales</taxon>
        <taxon>Selenomonadaceae</taxon>
        <taxon>Anaerovibrio</taxon>
    </lineage>
</organism>
<dbReference type="InterPro" id="IPR004446">
    <property type="entry name" value="Heptose_bisP_phosphatase"/>
</dbReference>
<dbReference type="Pfam" id="PF13242">
    <property type="entry name" value="Hydrolase_like"/>
    <property type="match status" value="1"/>
</dbReference>
<evidence type="ECO:0000256" key="1">
    <source>
        <dbReference type="ARBA" id="ARBA00004496"/>
    </source>
</evidence>
<keyword evidence="5" id="KW-0378">Hydrolase</keyword>
<dbReference type="OrthoDB" id="9801899at2"/>
<evidence type="ECO:0000256" key="6">
    <source>
        <dbReference type="ARBA" id="ARBA00023277"/>
    </source>
</evidence>
<dbReference type="Gene3D" id="3.40.50.1000">
    <property type="entry name" value="HAD superfamily/HAD-like"/>
    <property type="match status" value="1"/>
</dbReference>
<dbReference type="GO" id="GO:0046872">
    <property type="term" value="F:metal ion binding"/>
    <property type="evidence" value="ECO:0007669"/>
    <property type="project" value="UniProtKB-KW"/>
</dbReference>
<dbReference type="NCBIfam" id="TIGR01656">
    <property type="entry name" value="Histidinol-ppas"/>
    <property type="match status" value="1"/>
</dbReference>
<dbReference type="Proteomes" id="UP000191240">
    <property type="component" value="Unassembled WGS sequence"/>
</dbReference>
<dbReference type="Gene3D" id="3.90.550.10">
    <property type="entry name" value="Spore Coat Polysaccharide Biosynthesis Protein SpsA, Chain A"/>
    <property type="match status" value="1"/>
</dbReference>
<dbReference type="PANTHER" id="PTHR42891:SF1">
    <property type="entry name" value="D-GLYCERO-BETA-D-MANNO-HEPTOSE-1,7-BISPHOSPHATE 7-PHOSPHATASE"/>
    <property type="match status" value="1"/>
</dbReference>
<dbReference type="AlphaFoldDB" id="A0A1M6AMZ3"/>
<dbReference type="SUPFAM" id="SSF56784">
    <property type="entry name" value="HAD-like"/>
    <property type="match status" value="1"/>
</dbReference>
<keyword evidence="3" id="KW-0963">Cytoplasm</keyword>
<dbReference type="InterPro" id="IPR005835">
    <property type="entry name" value="NTP_transferase_dom"/>
</dbReference>
<dbReference type="PANTHER" id="PTHR42891">
    <property type="entry name" value="D-GLYCERO-BETA-D-MANNO-HEPTOSE-1,7-BISPHOSPHATE 7-PHOSPHATASE"/>
    <property type="match status" value="1"/>
</dbReference>
<keyword evidence="4" id="KW-0479">Metal-binding</keyword>
<evidence type="ECO:0000256" key="2">
    <source>
        <dbReference type="ARBA" id="ARBA00005628"/>
    </source>
</evidence>
<gene>
    <name evidence="9" type="ORF">SAMN02745671_00445</name>
</gene>
<comment type="subcellular location">
    <subcellularLocation>
        <location evidence="1">Cytoplasm</location>
    </subcellularLocation>
</comment>
<dbReference type="Pfam" id="PF00483">
    <property type="entry name" value="NTP_transferase"/>
    <property type="match status" value="1"/>
</dbReference>
<dbReference type="EMBL" id="FQYW01000004">
    <property type="protein sequence ID" value="SHI37870.1"/>
    <property type="molecule type" value="Genomic_DNA"/>
</dbReference>
<keyword evidence="6" id="KW-0119">Carbohydrate metabolism</keyword>